<gene>
    <name evidence="1" type="ORF">RFULGI_LOCUS17898</name>
</gene>
<protein>
    <submittedName>
        <fullName evidence="1">10318_t:CDS:1</fullName>
    </submittedName>
</protein>
<comment type="caution">
    <text evidence="1">The sequence shown here is derived from an EMBL/GenBank/DDBJ whole genome shotgun (WGS) entry which is preliminary data.</text>
</comment>
<reference evidence="1" key="1">
    <citation type="submission" date="2021-06" db="EMBL/GenBank/DDBJ databases">
        <authorList>
            <person name="Kallberg Y."/>
            <person name="Tangrot J."/>
            <person name="Rosling A."/>
        </authorList>
    </citation>
    <scope>NUCLEOTIDE SEQUENCE</scope>
    <source>
        <strain evidence="1">IN212</strain>
    </source>
</reference>
<keyword evidence="2" id="KW-1185">Reference proteome</keyword>
<feature type="non-terminal residue" evidence="1">
    <location>
        <position position="1"/>
    </location>
</feature>
<name>A0A9N9PAM0_9GLOM</name>
<dbReference type="EMBL" id="CAJVPZ010073947">
    <property type="protein sequence ID" value="CAG8802646.1"/>
    <property type="molecule type" value="Genomic_DNA"/>
</dbReference>
<proteinExistence type="predicted"/>
<accession>A0A9N9PAM0</accession>
<dbReference type="AlphaFoldDB" id="A0A9N9PAM0"/>
<dbReference type="Proteomes" id="UP000789396">
    <property type="component" value="Unassembled WGS sequence"/>
</dbReference>
<feature type="non-terminal residue" evidence="1">
    <location>
        <position position="41"/>
    </location>
</feature>
<sequence length="41" mass="4608">INKAEELNDPSKTLEATENAMIFLETCESDKENLETFTACN</sequence>
<evidence type="ECO:0000313" key="1">
    <source>
        <dbReference type="EMBL" id="CAG8802646.1"/>
    </source>
</evidence>
<organism evidence="1 2">
    <name type="scientific">Racocetra fulgida</name>
    <dbReference type="NCBI Taxonomy" id="60492"/>
    <lineage>
        <taxon>Eukaryota</taxon>
        <taxon>Fungi</taxon>
        <taxon>Fungi incertae sedis</taxon>
        <taxon>Mucoromycota</taxon>
        <taxon>Glomeromycotina</taxon>
        <taxon>Glomeromycetes</taxon>
        <taxon>Diversisporales</taxon>
        <taxon>Gigasporaceae</taxon>
        <taxon>Racocetra</taxon>
    </lineage>
</organism>
<evidence type="ECO:0000313" key="2">
    <source>
        <dbReference type="Proteomes" id="UP000789396"/>
    </source>
</evidence>